<reference evidence="6" key="1">
    <citation type="journal article" date="2019" name="Int. J. Syst. Evol. Microbiol.">
        <title>The Global Catalogue of Microorganisms (GCM) 10K type strain sequencing project: providing services to taxonomists for standard genome sequencing and annotation.</title>
        <authorList>
            <consortium name="The Broad Institute Genomics Platform"/>
            <consortium name="The Broad Institute Genome Sequencing Center for Infectious Disease"/>
            <person name="Wu L."/>
            <person name="Ma J."/>
        </authorList>
    </citation>
    <scope>NUCLEOTIDE SEQUENCE [LARGE SCALE GENOMIC DNA]</scope>
    <source>
        <strain evidence="6">JCM 13006</strain>
    </source>
</reference>
<evidence type="ECO:0000256" key="1">
    <source>
        <dbReference type="ARBA" id="ARBA00022801"/>
    </source>
</evidence>
<dbReference type="Pfam" id="PF08448">
    <property type="entry name" value="PAS_4"/>
    <property type="match status" value="1"/>
</dbReference>
<keyword evidence="6" id="KW-1185">Reference proteome</keyword>
<dbReference type="PANTHER" id="PTHR43156:SF2">
    <property type="entry name" value="STAGE II SPORULATION PROTEIN E"/>
    <property type="match status" value="1"/>
</dbReference>
<evidence type="ECO:0000313" key="5">
    <source>
        <dbReference type="EMBL" id="GAA4839703.1"/>
    </source>
</evidence>
<gene>
    <name evidence="5" type="ORF">GCM10023235_13890</name>
</gene>
<feature type="domain" description="GAF" evidence="2">
    <location>
        <begin position="150"/>
        <end position="319"/>
    </location>
</feature>
<dbReference type="InterPro" id="IPR036457">
    <property type="entry name" value="PPM-type-like_dom_sf"/>
</dbReference>
<evidence type="ECO:0000259" key="2">
    <source>
        <dbReference type="SMART" id="SM00065"/>
    </source>
</evidence>
<dbReference type="PANTHER" id="PTHR43156">
    <property type="entry name" value="STAGE II SPORULATION PROTEIN E-RELATED"/>
    <property type="match status" value="1"/>
</dbReference>
<dbReference type="Pfam" id="PF01590">
    <property type="entry name" value="GAF"/>
    <property type="match status" value="1"/>
</dbReference>
<dbReference type="SUPFAM" id="SSF55781">
    <property type="entry name" value="GAF domain-like"/>
    <property type="match status" value="1"/>
</dbReference>
<dbReference type="Gene3D" id="3.30.450.20">
    <property type="entry name" value="PAS domain"/>
    <property type="match status" value="1"/>
</dbReference>
<dbReference type="InterPro" id="IPR036890">
    <property type="entry name" value="HATPase_C_sf"/>
</dbReference>
<dbReference type="Gene3D" id="3.60.40.10">
    <property type="entry name" value="PPM-type phosphatase domain"/>
    <property type="match status" value="1"/>
</dbReference>
<dbReference type="InterPro" id="IPR003018">
    <property type="entry name" value="GAF"/>
</dbReference>
<organism evidence="5 6">
    <name type="scientific">Kitasatospora terrestris</name>
    <dbReference type="NCBI Taxonomy" id="258051"/>
    <lineage>
        <taxon>Bacteria</taxon>
        <taxon>Bacillati</taxon>
        <taxon>Actinomycetota</taxon>
        <taxon>Actinomycetes</taxon>
        <taxon>Kitasatosporales</taxon>
        <taxon>Streptomycetaceae</taxon>
        <taxon>Kitasatospora</taxon>
    </lineage>
</organism>
<evidence type="ECO:0000259" key="4">
    <source>
        <dbReference type="SMART" id="SM00331"/>
    </source>
</evidence>
<proteinExistence type="predicted"/>
<dbReference type="Gene3D" id="3.30.565.10">
    <property type="entry name" value="Histidine kinase-like ATPase, C-terminal domain"/>
    <property type="match status" value="1"/>
</dbReference>
<evidence type="ECO:0000259" key="3">
    <source>
        <dbReference type="SMART" id="SM00091"/>
    </source>
</evidence>
<evidence type="ECO:0000313" key="6">
    <source>
        <dbReference type="Proteomes" id="UP001501752"/>
    </source>
</evidence>
<accession>A0ABP9DFS7</accession>
<dbReference type="InterPro" id="IPR003594">
    <property type="entry name" value="HATPase_dom"/>
</dbReference>
<dbReference type="InterPro" id="IPR035965">
    <property type="entry name" value="PAS-like_dom_sf"/>
</dbReference>
<dbReference type="InterPro" id="IPR001932">
    <property type="entry name" value="PPM-type_phosphatase-like_dom"/>
</dbReference>
<dbReference type="NCBIfam" id="TIGR00229">
    <property type="entry name" value="sensory_box"/>
    <property type="match status" value="1"/>
</dbReference>
<dbReference type="InterPro" id="IPR000014">
    <property type="entry name" value="PAS"/>
</dbReference>
<dbReference type="Gene3D" id="3.30.450.40">
    <property type="match status" value="1"/>
</dbReference>
<dbReference type="EMBL" id="BAABIS010000001">
    <property type="protein sequence ID" value="GAA4839703.1"/>
    <property type="molecule type" value="Genomic_DNA"/>
</dbReference>
<dbReference type="InterPro" id="IPR013656">
    <property type="entry name" value="PAS_4"/>
</dbReference>
<dbReference type="Pfam" id="PF07228">
    <property type="entry name" value="SpoIIE"/>
    <property type="match status" value="1"/>
</dbReference>
<dbReference type="SMART" id="SM00091">
    <property type="entry name" value="PAS"/>
    <property type="match status" value="1"/>
</dbReference>
<dbReference type="Pfam" id="PF13581">
    <property type="entry name" value="HATPase_c_2"/>
    <property type="match status" value="1"/>
</dbReference>
<dbReference type="InterPro" id="IPR052016">
    <property type="entry name" value="Bact_Sigma-Reg"/>
</dbReference>
<dbReference type="SMART" id="SM00331">
    <property type="entry name" value="PP2C_SIG"/>
    <property type="match status" value="1"/>
</dbReference>
<dbReference type="InterPro" id="IPR029016">
    <property type="entry name" value="GAF-like_dom_sf"/>
</dbReference>
<feature type="domain" description="PPM-type phosphatase" evidence="4">
    <location>
        <begin position="337"/>
        <end position="555"/>
    </location>
</feature>
<dbReference type="SMART" id="SM00065">
    <property type="entry name" value="GAF"/>
    <property type="match status" value="1"/>
</dbReference>
<feature type="domain" description="PAS" evidence="3">
    <location>
        <begin position="12"/>
        <end position="78"/>
    </location>
</feature>
<name>A0ABP9DFS7_9ACTN</name>
<dbReference type="RefSeq" id="WP_345695870.1">
    <property type="nucleotide sequence ID" value="NZ_BAABIS010000001.1"/>
</dbReference>
<sequence>MLDADRDEVSAAVLEALFAQSPQGMFLFDEELRVVRYNSTGRGVRGVPPDRILGHTVADFAPGFATGELDKLAREVLRDGVRVRELLVRGYVPGRPEHEMAVAVSMYRIRLDNGQVFGLASVEDVTERQAAIRRLDVLHAAHRRIGASLDAPGIAAELAAVAVPALADAITVDLLDEPMRGLPARHGPVEADAPLRRAAFRSLDGDTGPIGPGELSTFPVSTPFTRSLDDARPRLITHLDPSEPWLDTDPERLRPLLATGIHTVIVVPLTVQDTLLGVVGLYRYRHPEPFDKDDLQLATEVAARAALSIDQARSYARERNIATTLQRHLLPREPQRLSAVDAAHLYLPGAVGSGGDWYDVIPLSGTRVGLAIGAVTGDGIEAAATMGQLRTALRTLAVLDLTPEELLVRLDETARVLAVEQDRRRRAGGRGVASCLYLVYDPVERTCVGASAGHPGPLIVGPDGEQVPYPIVTGEPLGLGDGCYETATLELAEGSVLALHTDGLTSAVRGSDPLGRLARLLARPEREPRALADDIAYGLLSGRQRDDVLLLVARTRALAEDRVAAWSFPGDPAVVATARRLVEHKLAEWGLAELEFATDLIVSELVTNAVRYGAAPIRLRMIRDRELICEVSDSSSSAPHLRRARSTDEGGRGLFIVGQLADRWGTRFSRRGKTIWAEQPVEPAEQGEGAALPE</sequence>
<dbReference type="SUPFAM" id="SSF55785">
    <property type="entry name" value="PYP-like sensor domain (PAS domain)"/>
    <property type="match status" value="1"/>
</dbReference>
<dbReference type="SUPFAM" id="SSF55874">
    <property type="entry name" value="ATPase domain of HSP90 chaperone/DNA topoisomerase II/histidine kinase"/>
    <property type="match status" value="1"/>
</dbReference>
<dbReference type="Proteomes" id="UP001501752">
    <property type="component" value="Unassembled WGS sequence"/>
</dbReference>
<keyword evidence="1" id="KW-0378">Hydrolase</keyword>
<protein>
    <submittedName>
        <fullName evidence="5">SpoIIE family protein phosphatase</fullName>
    </submittedName>
</protein>
<dbReference type="CDD" id="cd16936">
    <property type="entry name" value="HATPase_RsbW-like"/>
    <property type="match status" value="1"/>
</dbReference>
<comment type="caution">
    <text evidence="5">The sequence shown here is derived from an EMBL/GenBank/DDBJ whole genome shotgun (WGS) entry which is preliminary data.</text>
</comment>